<keyword evidence="1" id="KW-0732">Signal</keyword>
<accession>A0A6J4TAZ9</accession>
<gene>
    <name evidence="2" type="ORF">AVDCRST_MAG39-2311</name>
</gene>
<proteinExistence type="predicted"/>
<feature type="signal peptide" evidence="1">
    <location>
        <begin position="1"/>
        <end position="21"/>
    </location>
</feature>
<dbReference type="EMBL" id="CADCVW010000099">
    <property type="protein sequence ID" value="CAA9517960.1"/>
    <property type="molecule type" value="Genomic_DNA"/>
</dbReference>
<dbReference type="AlphaFoldDB" id="A0A6J4TAZ9"/>
<reference evidence="2" key="1">
    <citation type="submission" date="2020-02" db="EMBL/GenBank/DDBJ databases">
        <authorList>
            <person name="Meier V. D."/>
        </authorList>
    </citation>
    <scope>NUCLEOTIDE SEQUENCE</scope>
    <source>
        <strain evidence="2">AVDCRST_MAG39</strain>
    </source>
</reference>
<evidence type="ECO:0000313" key="2">
    <source>
        <dbReference type="EMBL" id="CAA9517960.1"/>
    </source>
</evidence>
<protein>
    <submittedName>
        <fullName evidence="2">Uncharacterized protein</fullName>
    </submittedName>
</protein>
<name>A0A6J4TAZ9_9SPHN</name>
<sequence>MSKLLTIMLAVVAAIAVPAHAARRGDADAELRKLLAGRVAGEPVNCITLSAVTSSRIIDGRAIVYRVGGRLYVNEPRAGASRLDEDDVLVTRSFGSQLCSVDSVHLVDRASRFPRGFVLLGKFVPYSRPKRAN</sequence>
<feature type="chain" id="PRO_5027050536" evidence="1">
    <location>
        <begin position="22"/>
        <end position="133"/>
    </location>
</feature>
<organism evidence="2">
    <name type="scientific">uncultured Sphingomonadaceae bacterium</name>
    <dbReference type="NCBI Taxonomy" id="169976"/>
    <lineage>
        <taxon>Bacteria</taxon>
        <taxon>Pseudomonadati</taxon>
        <taxon>Pseudomonadota</taxon>
        <taxon>Alphaproteobacteria</taxon>
        <taxon>Sphingomonadales</taxon>
        <taxon>Sphingomonadaceae</taxon>
        <taxon>environmental samples</taxon>
    </lineage>
</organism>
<evidence type="ECO:0000256" key="1">
    <source>
        <dbReference type="SAM" id="SignalP"/>
    </source>
</evidence>